<proteinExistence type="predicted"/>
<evidence type="ECO:0008006" key="4">
    <source>
        <dbReference type="Google" id="ProtNLM"/>
    </source>
</evidence>
<sequence length="156" mass="16344">MTEIALLTGLITLSGAFKIPSLFPGTEFQLSAPIAVAICVVFGFKKYIIAGVLSSLIGLMLGTQNVFNVAVAFVFRLVVGAVLALGGRNFWTIAIAGPIGTTIARLSLSLIIGKAATALLIAAVPGMIFTAICAMPLVKLLERVYPSKEKRTAHVI</sequence>
<protein>
    <recommendedName>
        <fullName evidence="4">BioX family protein</fullName>
    </recommendedName>
</protein>
<organism evidence="2 3">
    <name type="scientific">Selenobaculum gibii</name>
    <dbReference type="NCBI Taxonomy" id="3054208"/>
    <lineage>
        <taxon>Bacteria</taxon>
        <taxon>Bacillati</taxon>
        <taxon>Bacillota</taxon>
        <taxon>Negativicutes</taxon>
        <taxon>Selenomonadales</taxon>
        <taxon>Selenomonadaceae</taxon>
        <taxon>Selenobaculum</taxon>
    </lineage>
</organism>
<dbReference type="KEGG" id="sgbi:P3F81_00080"/>
<feature type="transmembrane region" description="Helical" evidence="1">
    <location>
        <begin position="66"/>
        <end position="84"/>
    </location>
</feature>
<name>A0A9Y2AIR0_9FIRM</name>
<evidence type="ECO:0000256" key="1">
    <source>
        <dbReference type="SAM" id="Phobius"/>
    </source>
</evidence>
<evidence type="ECO:0000313" key="3">
    <source>
        <dbReference type="Proteomes" id="UP001243623"/>
    </source>
</evidence>
<keyword evidence="1" id="KW-1133">Transmembrane helix</keyword>
<keyword evidence="1" id="KW-0472">Membrane</keyword>
<dbReference type="EMBL" id="CP120678">
    <property type="protein sequence ID" value="WIW70766.1"/>
    <property type="molecule type" value="Genomic_DNA"/>
</dbReference>
<evidence type="ECO:0000313" key="2">
    <source>
        <dbReference type="EMBL" id="WIW70766.1"/>
    </source>
</evidence>
<keyword evidence="1" id="KW-0812">Transmembrane</keyword>
<feature type="transmembrane region" description="Helical" evidence="1">
    <location>
        <begin position="115"/>
        <end position="138"/>
    </location>
</feature>
<keyword evidence="3" id="KW-1185">Reference proteome</keyword>
<feature type="transmembrane region" description="Helical" evidence="1">
    <location>
        <begin position="34"/>
        <end position="59"/>
    </location>
</feature>
<accession>A0A9Y2AIR0</accession>
<dbReference type="Proteomes" id="UP001243623">
    <property type="component" value="Chromosome"/>
</dbReference>
<dbReference type="AlphaFoldDB" id="A0A9Y2AIR0"/>
<feature type="transmembrane region" description="Helical" evidence="1">
    <location>
        <begin position="90"/>
        <end position="108"/>
    </location>
</feature>
<reference evidence="2" key="1">
    <citation type="submission" date="2023-03" db="EMBL/GenBank/DDBJ databases">
        <title>Selenobaculum gbiensis gen. nov. sp. nov., a new bacterium isolated from the gut microbiota of IBD patient.</title>
        <authorList>
            <person name="Yeo S."/>
            <person name="Park H."/>
            <person name="Huh C.S."/>
        </authorList>
    </citation>
    <scope>NUCLEOTIDE SEQUENCE</scope>
    <source>
        <strain evidence="2">ICN-92133</strain>
    </source>
</reference>
<dbReference type="RefSeq" id="WP_309320500.1">
    <property type="nucleotide sequence ID" value="NZ_CP120678.1"/>
</dbReference>
<gene>
    <name evidence="2" type="ORF">P3F81_00080</name>
</gene>